<dbReference type="Proteomes" id="UP000234254">
    <property type="component" value="Unassembled WGS sequence"/>
</dbReference>
<protein>
    <submittedName>
        <fullName evidence="2">Uncharacterized protein</fullName>
    </submittedName>
</protein>
<dbReference type="GeneID" id="36549719"/>
<sequence>MPASNRHGRLGTDLIHYAPIYLSKLAGLYHFLLVLSTSILPRFLSSFLPSLLGLPLVTYLTVLDFTYFTLPPSVFLPFLVSVDVIILIYNCDFPTARSVLIHLFTYQQLNIYPIQSLVVIRGVVFV</sequence>
<dbReference type="VEuPathDB" id="FungiDB:P168DRAFT_86729"/>
<comment type="caution">
    <text evidence="2">The sequence shown here is derived from an EMBL/GenBank/DDBJ whole genome shotgun (WGS) entry which is preliminary data.</text>
</comment>
<organism evidence="2 3">
    <name type="scientific">Aspergillus campestris (strain IBT 28561)</name>
    <dbReference type="NCBI Taxonomy" id="1392248"/>
    <lineage>
        <taxon>Eukaryota</taxon>
        <taxon>Fungi</taxon>
        <taxon>Dikarya</taxon>
        <taxon>Ascomycota</taxon>
        <taxon>Pezizomycotina</taxon>
        <taxon>Eurotiomycetes</taxon>
        <taxon>Eurotiomycetidae</taxon>
        <taxon>Eurotiales</taxon>
        <taxon>Aspergillaceae</taxon>
        <taxon>Aspergillus</taxon>
        <taxon>Aspergillus subgen. Circumdati</taxon>
    </lineage>
</organism>
<keyword evidence="1" id="KW-0812">Transmembrane</keyword>
<reference evidence="2" key="1">
    <citation type="submission" date="2016-12" db="EMBL/GenBank/DDBJ databases">
        <title>The genomes of Aspergillus section Nigri reveals drivers in fungal speciation.</title>
        <authorList>
            <consortium name="DOE Joint Genome Institute"/>
            <person name="Vesth T.C."/>
            <person name="Nybo J."/>
            <person name="Theobald S."/>
            <person name="Brandl J."/>
            <person name="Frisvad J.C."/>
            <person name="Nielsen K.F."/>
            <person name="Lyhne E.K."/>
            <person name="Kogle M.E."/>
            <person name="Kuo A."/>
            <person name="Riley R."/>
            <person name="Clum A."/>
            <person name="Nolan M."/>
            <person name="Lipzen A."/>
            <person name="Salamov A."/>
            <person name="Henrissat B."/>
            <person name="Wiebenga A."/>
            <person name="De vries R.P."/>
            <person name="Grigoriev I.V."/>
            <person name="Mortensen U.H."/>
            <person name="Andersen M.R."/>
            <person name="Baker S.E."/>
        </authorList>
    </citation>
    <scope>NUCLEOTIDE SEQUENCE</scope>
    <source>
        <strain evidence="2">IBT 28561</strain>
    </source>
</reference>
<keyword evidence="3" id="KW-1185">Reference proteome</keyword>
<evidence type="ECO:0000313" key="3">
    <source>
        <dbReference type="Proteomes" id="UP000234254"/>
    </source>
</evidence>
<dbReference type="EMBL" id="MSFM01000002">
    <property type="protein sequence ID" value="PKY07048.1"/>
    <property type="molecule type" value="Genomic_DNA"/>
</dbReference>
<keyword evidence="1" id="KW-0472">Membrane</keyword>
<evidence type="ECO:0000256" key="1">
    <source>
        <dbReference type="SAM" id="Phobius"/>
    </source>
</evidence>
<gene>
    <name evidence="2" type="ORF">P168DRAFT_86729</name>
</gene>
<name>A0A2I1DAZ9_ASPC2</name>
<accession>A0A2I1DAZ9</accession>
<feature type="transmembrane region" description="Helical" evidence="1">
    <location>
        <begin position="74"/>
        <end position="91"/>
    </location>
</feature>
<feature type="transmembrane region" description="Helical" evidence="1">
    <location>
        <begin position="20"/>
        <end position="40"/>
    </location>
</feature>
<proteinExistence type="predicted"/>
<dbReference type="AlphaFoldDB" id="A0A2I1DAZ9"/>
<dbReference type="RefSeq" id="XP_024695642.1">
    <property type="nucleotide sequence ID" value="XM_024842190.1"/>
</dbReference>
<feature type="transmembrane region" description="Helical" evidence="1">
    <location>
        <begin position="47"/>
        <end position="68"/>
    </location>
</feature>
<evidence type="ECO:0000313" key="2">
    <source>
        <dbReference type="EMBL" id="PKY07048.1"/>
    </source>
</evidence>
<keyword evidence="1" id="KW-1133">Transmembrane helix</keyword>